<dbReference type="EMBL" id="CP041765">
    <property type="protein sequence ID" value="QDQ96186.1"/>
    <property type="molecule type" value="Genomic_DNA"/>
</dbReference>
<dbReference type="Proteomes" id="UP000317344">
    <property type="component" value="Chromosome"/>
</dbReference>
<reference evidence="1 2" key="1">
    <citation type="submission" date="2019-07" db="EMBL/GenBank/DDBJ databases">
        <title>Tomitella cavernea sp. nov., an actinomycete isolated from soil.</title>
        <authorList>
            <person name="Cheng J."/>
        </authorList>
    </citation>
    <scope>NUCLEOTIDE SEQUENCE [LARGE SCALE GENOMIC DNA]</scope>
    <source>
        <strain evidence="1 2">HY188</strain>
    </source>
</reference>
<proteinExistence type="predicted"/>
<evidence type="ECO:0000313" key="2">
    <source>
        <dbReference type="Proteomes" id="UP000317344"/>
    </source>
</evidence>
<dbReference type="RefSeq" id="WP_143905622.1">
    <property type="nucleotide sequence ID" value="NZ_CP041765.1"/>
</dbReference>
<dbReference type="KEGG" id="toy:FO059_01045"/>
<organism evidence="1 2">
    <name type="scientific">Tomitella fengzijianii</name>
    <dbReference type="NCBI Taxonomy" id="2597660"/>
    <lineage>
        <taxon>Bacteria</taxon>
        <taxon>Bacillati</taxon>
        <taxon>Actinomycetota</taxon>
        <taxon>Actinomycetes</taxon>
        <taxon>Mycobacteriales</taxon>
        <taxon>Tomitella</taxon>
    </lineage>
</organism>
<name>A0A516WZB1_9ACTN</name>
<gene>
    <name evidence="1" type="ORF">FO059_01045</name>
</gene>
<protein>
    <submittedName>
        <fullName evidence="1">Uncharacterized protein</fullName>
    </submittedName>
</protein>
<evidence type="ECO:0000313" key="1">
    <source>
        <dbReference type="EMBL" id="QDQ96186.1"/>
    </source>
</evidence>
<keyword evidence="2" id="KW-1185">Reference proteome</keyword>
<dbReference type="AlphaFoldDB" id="A0A516WZB1"/>
<reference evidence="1 2" key="2">
    <citation type="submission" date="2019-07" db="EMBL/GenBank/DDBJ databases">
        <authorList>
            <person name="Huang Y."/>
        </authorList>
    </citation>
    <scope>NUCLEOTIDE SEQUENCE [LARGE SCALE GENOMIC DNA]</scope>
    <source>
        <strain evidence="1 2">HY188</strain>
    </source>
</reference>
<accession>A0A516WZB1</accession>
<sequence>MLEWEEDGDAHALRNRGWTISAIAPGGGGGSSLVPSGGTGPTVSDAAPSVTIAYSTAPEPGCTGSLCSLFGSLTRSRSGAGS</sequence>